<dbReference type="Pfam" id="PF08124">
    <property type="entry name" value="Lyase_8_N"/>
    <property type="match status" value="1"/>
</dbReference>
<dbReference type="Pfam" id="PF02884">
    <property type="entry name" value="Lyase_8_C"/>
    <property type="match status" value="1"/>
</dbReference>
<dbReference type="STRING" id="1552123.EP57_16600"/>
<dbReference type="GO" id="GO:0030246">
    <property type="term" value="F:carbohydrate binding"/>
    <property type="evidence" value="ECO:0007669"/>
    <property type="project" value="InterPro"/>
</dbReference>
<proteinExistence type="inferred from homology"/>
<reference evidence="9 10" key="1">
    <citation type="submission" date="2014-05" db="EMBL/GenBank/DDBJ databases">
        <title>Novel Listeriaceae from food processing environments.</title>
        <authorList>
            <person name="den Bakker H.C."/>
        </authorList>
    </citation>
    <scope>NUCLEOTIDE SEQUENCE [LARGE SCALE GENOMIC DNA]</scope>
    <source>
        <strain evidence="9 10">FSL A5-0281</strain>
    </source>
</reference>
<feature type="active site" evidence="4">
    <location>
        <position position="315"/>
    </location>
</feature>
<feature type="domain" description="Polysaccharide lyase family 8 central" evidence="6">
    <location>
        <begin position="407"/>
        <end position="658"/>
    </location>
</feature>
<dbReference type="EMBL" id="JNFA01000031">
    <property type="protein sequence ID" value="KGL37645.1"/>
    <property type="molecule type" value="Genomic_DNA"/>
</dbReference>
<evidence type="ECO:0000256" key="3">
    <source>
        <dbReference type="ARBA" id="ARBA00023239"/>
    </source>
</evidence>
<feature type="signal peptide" evidence="5">
    <location>
        <begin position="1"/>
        <end position="24"/>
    </location>
</feature>
<evidence type="ECO:0000259" key="6">
    <source>
        <dbReference type="Pfam" id="PF02278"/>
    </source>
</evidence>
<sequence length="784" mass="86807">MKKYLVALLLSFLLVVVSLGHVSAQTIAERNTSINNWKTALTGKAFPKSNTALKLTLTEKENDLKQNVLSRLNTNPSKNYIFSNITSWKTNSTQLTMTALNIEKMATLYQTPNSIYYHSPTIKQNILYALNWFYTKAYNEKTVDNYGNWYDWQIATPGSLVNTLTLMKTDLTDAQLQNYLKGVNRFNPAKAATDRYLGTGANRVNKAFVIIMSGVLGNNQSKITLGNDILKRVYVPVTSGDGFYEDGTFIQHTNTPYTTGYGADILARSADFYQIFNGTSTLGTFRSLPMMFKYLDTTYSPVLYKNEPLDMTRGRGVTLKATTSEQVGNGLLYDMFTVSQKNSNPAYRKKYAILTKSSIANASLRADFYKSLTVAQAQTFQTLLQNKNISNAYPSPTQNKMMSYASQMIDRKPSYVAGISMFSKKASAFESITGANKLGFYTGTGALYLYNGDNAFEGEYYGTVDMTSLAGTTTDHKTRPITVDNAKYLNPQAWSGGVSDGTNGAATMHYSMKNVTGSSLEARKSWFFLNNRIVALGAGISSKENLNTETIVENRQLTNTARNTFVVNGQTLNLGQTKTIAKTKWAHLNGLTLVQNIGYVFPNATTITAYKKTRTGDWNTINTRNKSALTSANYAGITISHGKKPTNKSYSYIILPGKNQKATEAYSKKIDIEIRANNLNQQAVFDKTQNLWIGTFRNPGTVNGYIGQTRGAIMVRKTAKTEKVTLSDPTMEQKSTIFLVPKLAGHKLKSKPAEATVTTSGKNWRIQVNTSAKNGKSFTVLFGK</sequence>
<dbReference type="GO" id="GO:0005975">
    <property type="term" value="P:carbohydrate metabolic process"/>
    <property type="evidence" value="ECO:0007669"/>
    <property type="project" value="InterPro"/>
</dbReference>
<dbReference type="Gene3D" id="2.70.98.10">
    <property type="match status" value="1"/>
</dbReference>
<dbReference type="eggNOG" id="COG5492">
    <property type="taxonomic scope" value="Bacteria"/>
</dbReference>
<feature type="domain" description="Polysaccharide lyase 8 N-terminal alpha-helical" evidence="8">
    <location>
        <begin position="37"/>
        <end position="351"/>
    </location>
</feature>
<keyword evidence="10" id="KW-1185">Reference proteome</keyword>
<feature type="active site" evidence="4">
    <location>
        <position position="252"/>
    </location>
</feature>
<evidence type="ECO:0000259" key="7">
    <source>
        <dbReference type="Pfam" id="PF02884"/>
    </source>
</evidence>
<organism evidence="9 10">
    <name type="scientific">Listeria booriae</name>
    <dbReference type="NCBI Taxonomy" id="1552123"/>
    <lineage>
        <taxon>Bacteria</taxon>
        <taxon>Bacillati</taxon>
        <taxon>Bacillota</taxon>
        <taxon>Bacilli</taxon>
        <taxon>Bacillales</taxon>
        <taxon>Listeriaceae</taxon>
        <taxon>Listeria</taxon>
    </lineage>
</organism>
<gene>
    <name evidence="9" type="ORF">EP57_16600</name>
</gene>
<dbReference type="SUPFAM" id="SSF49863">
    <property type="entry name" value="Hyaluronate lyase-like, C-terminal domain"/>
    <property type="match status" value="1"/>
</dbReference>
<keyword evidence="3" id="KW-0456">Lyase</keyword>
<dbReference type="Pfam" id="PF02278">
    <property type="entry name" value="Lyase_8"/>
    <property type="match status" value="1"/>
</dbReference>
<dbReference type="PANTHER" id="PTHR38481:SF1">
    <property type="entry name" value="HYALURONATE LYASE"/>
    <property type="match status" value="1"/>
</dbReference>
<dbReference type="InterPro" id="IPR014718">
    <property type="entry name" value="GH-type_carb-bd"/>
</dbReference>
<dbReference type="PANTHER" id="PTHR38481">
    <property type="entry name" value="HYALURONATE LYASE"/>
    <property type="match status" value="1"/>
</dbReference>
<name>A0A099W0S1_9LIST</name>
<dbReference type="GeneID" id="58718949"/>
<dbReference type="Gene3D" id="2.60.220.10">
    <property type="entry name" value="Polysaccharide lyase family 8-like, C-terminal"/>
    <property type="match status" value="1"/>
</dbReference>
<evidence type="ECO:0000259" key="8">
    <source>
        <dbReference type="Pfam" id="PF08124"/>
    </source>
</evidence>
<protein>
    <recommendedName>
        <fullName evidence="11">Hyaluronate lyase</fullName>
    </recommendedName>
</protein>
<dbReference type="RefSeq" id="WP_052167731.1">
    <property type="nucleotide sequence ID" value="NZ_CBCSHQ010000016.1"/>
</dbReference>
<feature type="chain" id="PRO_5001955985" description="Hyaluronate lyase" evidence="5">
    <location>
        <begin position="25"/>
        <end position="784"/>
    </location>
</feature>
<evidence type="ECO:0000313" key="10">
    <source>
        <dbReference type="Proteomes" id="UP000029844"/>
    </source>
</evidence>
<evidence type="ECO:0000256" key="4">
    <source>
        <dbReference type="PIRSR" id="PIRSR638970-1"/>
    </source>
</evidence>
<dbReference type="InterPro" id="IPR003159">
    <property type="entry name" value="Lyase_8_central_dom"/>
</dbReference>
<evidence type="ECO:0000256" key="1">
    <source>
        <dbReference type="ARBA" id="ARBA00006699"/>
    </source>
</evidence>
<dbReference type="InterPro" id="IPR012970">
    <property type="entry name" value="Lyase_8_alpha_N"/>
</dbReference>
<dbReference type="Gene3D" id="1.50.10.100">
    <property type="entry name" value="Chondroitin AC/alginate lyase"/>
    <property type="match status" value="1"/>
</dbReference>
<evidence type="ECO:0008006" key="11">
    <source>
        <dbReference type="Google" id="ProtNLM"/>
    </source>
</evidence>
<comment type="similarity">
    <text evidence="1">Belongs to the polysaccharide lyase 8 family.</text>
</comment>
<dbReference type="InterPro" id="IPR011013">
    <property type="entry name" value="Gal_mutarotase_sf_dom"/>
</dbReference>
<dbReference type="GO" id="GO:0016837">
    <property type="term" value="F:carbon-oxygen lyase activity, acting on polysaccharides"/>
    <property type="evidence" value="ECO:0007669"/>
    <property type="project" value="UniProtKB-ARBA"/>
</dbReference>
<keyword evidence="2 5" id="KW-0732">Signal</keyword>
<dbReference type="GO" id="GO:0005576">
    <property type="term" value="C:extracellular region"/>
    <property type="evidence" value="ECO:0007669"/>
    <property type="project" value="InterPro"/>
</dbReference>
<feature type="active site" evidence="4">
    <location>
        <position position="261"/>
    </location>
</feature>
<comment type="caution">
    <text evidence="9">The sequence shown here is derived from an EMBL/GenBank/DDBJ whole genome shotgun (WGS) entry which is preliminary data.</text>
</comment>
<dbReference type="Proteomes" id="UP000029844">
    <property type="component" value="Unassembled WGS sequence"/>
</dbReference>
<dbReference type="SUPFAM" id="SSF74650">
    <property type="entry name" value="Galactose mutarotase-like"/>
    <property type="match status" value="1"/>
</dbReference>
<dbReference type="InterPro" id="IPR038970">
    <property type="entry name" value="Lyase_8"/>
</dbReference>
<accession>A0A099W0S1</accession>
<dbReference type="InterPro" id="IPR011071">
    <property type="entry name" value="Lyase_8-like_C"/>
</dbReference>
<dbReference type="AlphaFoldDB" id="A0A099W0S1"/>
<dbReference type="InterPro" id="IPR004103">
    <property type="entry name" value="Lyase_8_C"/>
</dbReference>
<dbReference type="CDD" id="cd01083">
    <property type="entry name" value="GAG_Lyase"/>
    <property type="match status" value="1"/>
</dbReference>
<dbReference type="InterPro" id="IPR008929">
    <property type="entry name" value="Chondroitin_lyas"/>
</dbReference>
<evidence type="ECO:0000256" key="5">
    <source>
        <dbReference type="SAM" id="SignalP"/>
    </source>
</evidence>
<dbReference type="OrthoDB" id="6636047at2"/>
<evidence type="ECO:0000256" key="2">
    <source>
        <dbReference type="ARBA" id="ARBA00022729"/>
    </source>
</evidence>
<dbReference type="SUPFAM" id="SSF48230">
    <property type="entry name" value="Chondroitin AC/alginate lyase"/>
    <property type="match status" value="1"/>
</dbReference>
<feature type="domain" description="Polysaccharide lyase family 8 C-terminal" evidence="7">
    <location>
        <begin position="676"/>
        <end position="735"/>
    </location>
</feature>
<evidence type="ECO:0000313" key="9">
    <source>
        <dbReference type="EMBL" id="KGL37645.1"/>
    </source>
</evidence>